<dbReference type="PANTHER" id="PTHR19328:SF75">
    <property type="entry name" value="ALDOSE SUGAR DEHYDROGENASE YLII"/>
    <property type="match status" value="1"/>
</dbReference>
<dbReference type="Pfam" id="PF07995">
    <property type="entry name" value="GSDH"/>
    <property type="match status" value="1"/>
</dbReference>
<sequence>MRIAITLALLSLAGCGARPTGQTPAAAADPDDAPRLLAAPTTESIASEKGSFGLTELATGLSHPWSLAFLPDGRMLVTERPGRLRLIADGALSAPLAGVPAVYTEGQGGLLDVAVSPQFAEDGWIYLSYAEAGGDRAGTAVARARLDGQTLRDLSVIYRQTPKLSSGAHFGSRLVFDDAGFLFVTQGDHNQRAMAQDLDKLQGKLVRIRPDGSTPEDNPFVGRPYARPAIWSYGHRNMQGAALHPVTRALWTSEHGPRGGDELNIPQAGRNYGWPLITYGINYSGLPIPEARGEAADGLEQPLHYWKVSPGLSGMAFLSDAGSPWNGNLFLGALATRELIRVELDGDRVVGDERLLGDRKWRIRDVREGPDHKLYLLTDEDDGRLLRVDPPRTAP</sequence>
<evidence type="ECO:0000259" key="1">
    <source>
        <dbReference type="Pfam" id="PF07995"/>
    </source>
</evidence>
<dbReference type="Proteomes" id="UP000249046">
    <property type="component" value="Unassembled WGS sequence"/>
</dbReference>
<proteinExistence type="predicted"/>
<dbReference type="InterPro" id="IPR011042">
    <property type="entry name" value="6-blade_b-propeller_TolB-like"/>
</dbReference>
<dbReference type="SUPFAM" id="SSF50952">
    <property type="entry name" value="Soluble quinoprotein glucose dehydrogenase"/>
    <property type="match status" value="1"/>
</dbReference>
<dbReference type="InterPro" id="IPR012938">
    <property type="entry name" value="Glc/Sorbosone_DH"/>
</dbReference>
<evidence type="ECO:0000313" key="3">
    <source>
        <dbReference type="Proteomes" id="UP000249046"/>
    </source>
</evidence>
<accession>A0A2W5K4H4</accession>
<dbReference type="EMBL" id="QFPO01000014">
    <property type="protein sequence ID" value="PZQ12006.1"/>
    <property type="molecule type" value="Genomic_DNA"/>
</dbReference>
<reference evidence="2 3" key="1">
    <citation type="submission" date="2017-08" db="EMBL/GenBank/DDBJ databases">
        <title>Infants hospitalized years apart are colonized by the same room-sourced microbial strains.</title>
        <authorList>
            <person name="Brooks B."/>
            <person name="Olm M.R."/>
            <person name="Firek B.A."/>
            <person name="Baker R."/>
            <person name="Thomas B.C."/>
            <person name="Morowitz M.J."/>
            <person name="Banfield J.F."/>
        </authorList>
    </citation>
    <scope>NUCLEOTIDE SEQUENCE [LARGE SCALE GENOMIC DNA]</scope>
    <source>
        <strain evidence="2">S2_005_003_R2_42</strain>
    </source>
</reference>
<protein>
    <submittedName>
        <fullName evidence="2">Oxidoreductase</fullName>
    </submittedName>
</protein>
<comment type="caution">
    <text evidence="2">The sequence shown here is derived from an EMBL/GenBank/DDBJ whole genome shotgun (WGS) entry which is preliminary data.</text>
</comment>
<dbReference type="InterPro" id="IPR011041">
    <property type="entry name" value="Quinoprot_gluc/sorb_DH_b-prop"/>
</dbReference>
<feature type="domain" description="Glucose/Sorbosone dehydrogenase" evidence="1">
    <location>
        <begin position="61"/>
        <end position="387"/>
    </location>
</feature>
<dbReference type="AlphaFoldDB" id="A0A2W5K4H4"/>
<gene>
    <name evidence="2" type="ORF">DI564_13630</name>
</gene>
<evidence type="ECO:0000313" key="2">
    <source>
        <dbReference type="EMBL" id="PZQ12006.1"/>
    </source>
</evidence>
<name>A0A2W5K4H4_9GAMM</name>
<dbReference type="PROSITE" id="PS51257">
    <property type="entry name" value="PROKAR_LIPOPROTEIN"/>
    <property type="match status" value="1"/>
</dbReference>
<organism evidence="2 3">
    <name type="scientific">Rhodanobacter denitrificans</name>
    <dbReference type="NCBI Taxonomy" id="666685"/>
    <lineage>
        <taxon>Bacteria</taxon>
        <taxon>Pseudomonadati</taxon>
        <taxon>Pseudomonadota</taxon>
        <taxon>Gammaproteobacteria</taxon>
        <taxon>Lysobacterales</taxon>
        <taxon>Rhodanobacteraceae</taxon>
        <taxon>Rhodanobacter</taxon>
    </lineage>
</organism>
<dbReference type="PANTHER" id="PTHR19328">
    <property type="entry name" value="HEDGEHOG-INTERACTING PROTEIN"/>
    <property type="match status" value="1"/>
</dbReference>
<dbReference type="Gene3D" id="2.120.10.30">
    <property type="entry name" value="TolB, C-terminal domain"/>
    <property type="match status" value="1"/>
</dbReference>